<dbReference type="Gene3D" id="1.10.357.10">
    <property type="entry name" value="Tetracycline Repressor, domain 2"/>
    <property type="match status" value="1"/>
</dbReference>
<proteinExistence type="predicted"/>
<dbReference type="Pfam" id="PF00440">
    <property type="entry name" value="TetR_N"/>
    <property type="match status" value="1"/>
</dbReference>
<reference evidence="4" key="1">
    <citation type="submission" date="2022-06" db="EMBL/GenBank/DDBJ databases">
        <title>Physiological and biochemical characterization and genomic elucidation of a strain of the genus Ensifer adhaerens M8 that combines arsenic oxidation and chromium reduction.</title>
        <authorList>
            <person name="Li X."/>
            <person name="Yu c."/>
        </authorList>
    </citation>
    <scope>NUCLEOTIDE SEQUENCE</scope>
    <source>
        <strain evidence="4">M8</strain>
        <plasmid evidence="4">pB</plasmid>
    </source>
</reference>
<evidence type="ECO:0000313" key="4">
    <source>
        <dbReference type="EMBL" id="USJ28084.1"/>
    </source>
</evidence>
<evidence type="ECO:0000313" key="5">
    <source>
        <dbReference type="Proteomes" id="UP001055460"/>
    </source>
</evidence>
<dbReference type="EMBL" id="CP098809">
    <property type="protein sequence ID" value="USJ28084.1"/>
    <property type="molecule type" value="Genomic_DNA"/>
</dbReference>
<dbReference type="GO" id="GO:0003700">
    <property type="term" value="F:DNA-binding transcription factor activity"/>
    <property type="evidence" value="ECO:0007669"/>
    <property type="project" value="TreeGrafter"/>
</dbReference>
<accession>A0A9Q8YIF5</accession>
<dbReference type="Proteomes" id="UP001055460">
    <property type="component" value="Plasmid pB"/>
</dbReference>
<organism evidence="4 5">
    <name type="scientific">Ensifer adhaerens</name>
    <name type="common">Sinorhizobium morelense</name>
    <dbReference type="NCBI Taxonomy" id="106592"/>
    <lineage>
        <taxon>Bacteria</taxon>
        <taxon>Pseudomonadati</taxon>
        <taxon>Pseudomonadota</taxon>
        <taxon>Alphaproteobacteria</taxon>
        <taxon>Hyphomicrobiales</taxon>
        <taxon>Rhizobiaceae</taxon>
        <taxon>Sinorhizobium/Ensifer group</taxon>
        <taxon>Ensifer</taxon>
    </lineage>
</organism>
<gene>
    <name evidence="4" type="ORF">NE863_29995</name>
</gene>
<feature type="DNA-binding region" description="H-T-H motif" evidence="2">
    <location>
        <begin position="42"/>
        <end position="61"/>
    </location>
</feature>
<evidence type="ECO:0000259" key="3">
    <source>
        <dbReference type="PROSITE" id="PS50977"/>
    </source>
</evidence>
<dbReference type="RefSeq" id="WP_252161366.1">
    <property type="nucleotide sequence ID" value="NZ_CP098809.1"/>
</dbReference>
<dbReference type="PANTHER" id="PTHR30055:SF223">
    <property type="entry name" value="HTH-TYPE TRANSCRIPTIONAL REGULATOR UIDR"/>
    <property type="match status" value="1"/>
</dbReference>
<dbReference type="GO" id="GO:0000976">
    <property type="term" value="F:transcription cis-regulatory region binding"/>
    <property type="evidence" value="ECO:0007669"/>
    <property type="project" value="TreeGrafter"/>
</dbReference>
<dbReference type="InterPro" id="IPR050109">
    <property type="entry name" value="HTH-type_TetR-like_transc_reg"/>
</dbReference>
<evidence type="ECO:0000256" key="2">
    <source>
        <dbReference type="PROSITE-ProRule" id="PRU00335"/>
    </source>
</evidence>
<sequence>MDKKALLTPRKVASQQRSRAMIEALVEATARALIKEGFERANTNRIAEEAGVSIGSLYQYFPGKEALVVAVIERHKSEMVDVLRGTLAKVATLPLDSAVRELVKTMIDAHRVNPDLHRVLVEETPRAGRIGTIDGFDREFYGLIRAYLELHKAELRPMDLDLAAYICVSCTEALTHGAVVDSPEKLNDRNVDAFINEVTTLITRYLK</sequence>
<name>A0A9Q8YIF5_ENSAD</name>
<keyword evidence="1 2" id="KW-0238">DNA-binding</keyword>
<dbReference type="InterPro" id="IPR009057">
    <property type="entry name" value="Homeodomain-like_sf"/>
</dbReference>
<dbReference type="PROSITE" id="PS50977">
    <property type="entry name" value="HTH_TETR_2"/>
    <property type="match status" value="1"/>
</dbReference>
<dbReference type="PANTHER" id="PTHR30055">
    <property type="entry name" value="HTH-TYPE TRANSCRIPTIONAL REGULATOR RUTR"/>
    <property type="match status" value="1"/>
</dbReference>
<dbReference type="InterPro" id="IPR001647">
    <property type="entry name" value="HTH_TetR"/>
</dbReference>
<protein>
    <submittedName>
        <fullName evidence="4">TetR/AcrR family transcriptional regulator</fullName>
    </submittedName>
</protein>
<evidence type="ECO:0000256" key="1">
    <source>
        <dbReference type="ARBA" id="ARBA00023125"/>
    </source>
</evidence>
<geneLocation type="plasmid" evidence="4 5">
    <name>pB</name>
</geneLocation>
<feature type="domain" description="HTH tetR-type" evidence="3">
    <location>
        <begin position="19"/>
        <end position="79"/>
    </location>
</feature>
<keyword evidence="4" id="KW-0614">Plasmid</keyword>
<dbReference type="Pfam" id="PF17918">
    <property type="entry name" value="TetR_C_15"/>
    <property type="match status" value="1"/>
</dbReference>
<dbReference type="PRINTS" id="PR00455">
    <property type="entry name" value="HTHTETR"/>
</dbReference>
<dbReference type="SUPFAM" id="SSF46689">
    <property type="entry name" value="Homeodomain-like"/>
    <property type="match status" value="1"/>
</dbReference>
<dbReference type="AlphaFoldDB" id="A0A9Q8YIF5"/>
<dbReference type="InterPro" id="IPR041669">
    <property type="entry name" value="TetR_C_15"/>
</dbReference>